<dbReference type="AlphaFoldDB" id="A0A1I7SCB9"/>
<evidence type="ECO:0000313" key="5">
    <source>
        <dbReference type="WBParaSite" id="BXY_1067000.1"/>
    </source>
</evidence>
<dbReference type="PANTHER" id="PTHR22943:SF248">
    <property type="entry name" value="SEVEN TM RECEPTOR"/>
    <property type="match status" value="1"/>
</dbReference>
<feature type="transmembrane region" description="Helical" evidence="1">
    <location>
        <begin position="88"/>
        <end position="109"/>
    </location>
</feature>
<name>A0A1I7SCB9_BURXY</name>
<dbReference type="PANTHER" id="PTHR22943">
    <property type="entry name" value="7-TRANSMEMBRANE DOMAIN RECEPTOR C.ELEGANS"/>
    <property type="match status" value="1"/>
</dbReference>
<feature type="transmembrane region" description="Helical" evidence="1">
    <location>
        <begin position="42"/>
        <end position="68"/>
    </location>
</feature>
<feature type="transmembrane region" description="Helical" evidence="1">
    <location>
        <begin position="6"/>
        <end position="30"/>
    </location>
</feature>
<proteinExistence type="predicted"/>
<keyword evidence="1" id="KW-0472">Membrane</keyword>
<evidence type="ECO:0000313" key="2">
    <source>
        <dbReference type="EMBL" id="CAD5214206.1"/>
    </source>
</evidence>
<keyword evidence="4" id="KW-1185">Reference proteome</keyword>
<dbReference type="SUPFAM" id="SSF81321">
    <property type="entry name" value="Family A G protein-coupled receptor-like"/>
    <property type="match status" value="1"/>
</dbReference>
<evidence type="ECO:0000256" key="1">
    <source>
        <dbReference type="SAM" id="Phobius"/>
    </source>
</evidence>
<dbReference type="WBParaSite" id="BXY_1067000.1">
    <property type="protein sequence ID" value="BXY_1067000.1"/>
    <property type="gene ID" value="BXY_1067000"/>
</dbReference>
<gene>
    <name evidence="2" type="ORF">BXYJ_LOCUS3414</name>
</gene>
<dbReference type="EMBL" id="CAJFCV020000002">
    <property type="protein sequence ID" value="CAG9094393.1"/>
    <property type="molecule type" value="Genomic_DNA"/>
</dbReference>
<dbReference type="EMBL" id="CAJFDI010000002">
    <property type="protein sequence ID" value="CAD5214206.1"/>
    <property type="molecule type" value="Genomic_DNA"/>
</dbReference>
<keyword evidence="1" id="KW-1133">Transmembrane helix</keyword>
<organism evidence="3 5">
    <name type="scientific">Bursaphelenchus xylophilus</name>
    <name type="common">Pinewood nematode worm</name>
    <name type="synonym">Aphelenchoides xylophilus</name>
    <dbReference type="NCBI Taxonomy" id="6326"/>
    <lineage>
        <taxon>Eukaryota</taxon>
        <taxon>Metazoa</taxon>
        <taxon>Ecdysozoa</taxon>
        <taxon>Nematoda</taxon>
        <taxon>Chromadorea</taxon>
        <taxon>Rhabditida</taxon>
        <taxon>Tylenchina</taxon>
        <taxon>Tylenchomorpha</taxon>
        <taxon>Aphelenchoidea</taxon>
        <taxon>Aphelenchoididae</taxon>
        <taxon>Bursaphelenchus</taxon>
    </lineage>
</organism>
<feature type="transmembrane region" description="Helical" evidence="1">
    <location>
        <begin position="191"/>
        <end position="212"/>
    </location>
</feature>
<accession>A0A1I7SCB9</accession>
<feature type="transmembrane region" description="Helical" evidence="1">
    <location>
        <begin position="269"/>
        <end position="291"/>
    </location>
</feature>
<dbReference type="InterPro" id="IPR019428">
    <property type="entry name" value="7TM_GPCR_serpentine_rcpt_Str"/>
</dbReference>
<reference evidence="2" key="2">
    <citation type="submission" date="2020-09" db="EMBL/GenBank/DDBJ databases">
        <authorList>
            <person name="Kikuchi T."/>
        </authorList>
    </citation>
    <scope>NUCLEOTIDE SEQUENCE</scope>
    <source>
        <strain evidence="2">Ka4C1</strain>
    </source>
</reference>
<keyword evidence="1" id="KW-0812">Transmembrane</keyword>
<dbReference type="Proteomes" id="UP000582659">
    <property type="component" value="Unassembled WGS sequence"/>
</dbReference>
<dbReference type="OrthoDB" id="10564642at2759"/>
<dbReference type="Proteomes" id="UP000095284">
    <property type="component" value="Unplaced"/>
</dbReference>
<feature type="transmembrane region" description="Helical" evidence="1">
    <location>
        <begin position="233"/>
        <end position="263"/>
    </location>
</feature>
<sequence>MNAQFYYQIYTTVITVISVIACLWVMRVSYLIHKRTRKEYPWILGFNTFMDLLYALATGISMSTVMITSTHTYLFTHNPLLQNAPNTVIDFVIISNTYFMSLVPPNTAIHFWYRYNILCRGVIWSRTRYCLTYLASVVFLTCFSSMFFWLKMPMSADSVKELRDNGFFVGQPVPRHDITKSSELINMVGTAMYISNNTIYYLIMFYFGYKIMMKMREYSKRAINTTEKAQQKVVRVMVLQAIYPLILFLLPNFVIGIFVLFGFNFEDLSYVAGATVELMPILSTLTVILLVPSYKRQIWARTPTMVSSNTSMDANRSRSGSNFGT</sequence>
<dbReference type="Proteomes" id="UP000659654">
    <property type="component" value="Unassembled WGS sequence"/>
</dbReference>
<evidence type="ECO:0000313" key="3">
    <source>
        <dbReference type="Proteomes" id="UP000095284"/>
    </source>
</evidence>
<evidence type="ECO:0000313" key="4">
    <source>
        <dbReference type="Proteomes" id="UP000659654"/>
    </source>
</evidence>
<reference evidence="5" key="1">
    <citation type="submission" date="2016-11" db="UniProtKB">
        <authorList>
            <consortium name="WormBaseParasite"/>
        </authorList>
    </citation>
    <scope>IDENTIFICATION</scope>
</reference>
<feature type="transmembrane region" description="Helical" evidence="1">
    <location>
        <begin position="130"/>
        <end position="150"/>
    </location>
</feature>
<dbReference type="Pfam" id="PF10326">
    <property type="entry name" value="7TM_GPCR_Str"/>
    <property type="match status" value="1"/>
</dbReference>
<protein>
    <submittedName>
        <fullName evidence="2">(pine wood nematode) hypothetical protein</fullName>
    </submittedName>
</protein>